<evidence type="ECO:0000313" key="3">
    <source>
        <dbReference type="Proteomes" id="UP000026739"/>
    </source>
</evidence>
<evidence type="ECO:0000313" key="2">
    <source>
        <dbReference type="EMBL" id="KDD68481.1"/>
    </source>
</evidence>
<dbReference type="AlphaFoldDB" id="A0A059L2L9"/>
<dbReference type="InterPro" id="IPR013320">
    <property type="entry name" value="ConA-like_dom_sf"/>
</dbReference>
<dbReference type="GO" id="GO:0016829">
    <property type="term" value="F:lyase activity"/>
    <property type="evidence" value="ECO:0007669"/>
    <property type="project" value="UniProtKB-KW"/>
</dbReference>
<feature type="domain" description="Alginate lyase 2" evidence="1">
    <location>
        <begin position="3"/>
        <end position="223"/>
    </location>
</feature>
<dbReference type="SUPFAM" id="SSF49899">
    <property type="entry name" value="Concanavalin A-like lectins/glucanases"/>
    <property type="match status" value="1"/>
</dbReference>
<gene>
    <name evidence="2" type="ORF">V466_13365</name>
</gene>
<comment type="caution">
    <text evidence="2">The sequence shown here is derived from an EMBL/GenBank/DDBJ whole genome shotgun (WGS) entry which is preliminary data.</text>
</comment>
<dbReference type="Gene3D" id="2.60.120.200">
    <property type="match status" value="1"/>
</dbReference>
<reference evidence="2 3" key="1">
    <citation type="submission" date="2013-12" db="EMBL/GenBank/DDBJ databases">
        <authorList>
            <person name="Formusa P.A."/>
            <person name="Habash M."/>
            <person name="Lee H."/>
            <person name="Trevors J.T."/>
        </authorList>
    </citation>
    <scope>NUCLEOTIDE SEQUENCE [LARGE SCALE GENOMIC DNA]</scope>
    <source>
        <strain evidence="2 3">PD30</strain>
    </source>
</reference>
<proteinExistence type="predicted"/>
<evidence type="ECO:0000259" key="1">
    <source>
        <dbReference type="Pfam" id="PF08787"/>
    </source>
</evidence>
<protein>
    <submittedName>
        <fullName evidence="2">Alginate lyase</fullName>
    </submittedName>
</protein>
<sequence length="224" mass="24501">MTVDISNFTIATPLPISDTNPIALELIGWRALIECPDVVKMLDDGSLQMTAPTLGASSKSTLRTRCEWKEPGYWLFSSAADHWNRQEMRLTKVNSLQKVVIGQIHVKGSERPPVKVFWNKGKITMGFRSSYLQDDPVNSTVLENVPLGALFAINIHANSSGAVSVSASCNGVQSTSAIMRLDNTWDTKTLAFHGGVYNQIDYSDTTDPLDGSVCIISDLSITHV</sequence>
<dbReference type="RefSeq" id="WP_033057150.1">
    <property type="nucleotide sequence ID" value="NZ_AZQQ01000077.1"/>
</dbReference>
<accession>A0A059L2L9</accession>
<keyword evidence="2" id="KW-0456">Lyase</keyword>
<dbReference type="eggNOG" id="ENOG5030162">
    <property type="taxonomic scope" value="Bacteria"/>
</dbReference>
<dbReference type="Pfam" id="PF08787">
    <property type="entry name" value="Alginate_lyase2"/>
    <property type="match status" value="1"/>
</dbReference>
<dbReference type="InterPro" id="IPR014895">
    <property type="entry name" value="Alginate_lyase_2"/>
</dbReference>
<dbReference type="Proteomes" id="UP000026739">
    <property type="component" value="Unassembled WGS sequence"/>
</dbReference>
<name>A0A059L2L9_9PSED</name>
<organism evidence="2 3">
    <name type="scientific">Pseudomonas mandelii PD30</name>
    <dbReference type="NCBI Taxonomy" id="1419583"/>
    <lineage>
        <taxon>Bacteria</taxon>
        <taxon>Pseudomonadati</taxon>
        <taxon>Pseudomonadota</taxon>
        <taxon>Gammaproteobacteria</taxon>
        <taxon>Pseudomonadales</taxon>
        <taxon>Pseudomonadaceae</taxon>
        <taxon>Pseudomonas</taxon>
    </lineage>
</organism>
<dbReference type="EMBL" id="AZQQ01000077">
    <property type="protein sequence ID" value="KDD68481.1"/>
    <property type="molecule type" value="Genomic_DNA"/>
</dbReference>